<proteinExistence type="inferred from homology"/>
<dbReference type="InterPro" id="IPR002347">
    <property type="entry name" value="SDR_fam"/>
</dbReference>
<protein>
    <submittedName>
        <fullName evidence="4">SDR family oxidoreductase</fullName>
    </submittedName>
</protein>
<dbReference type="PANTHER" id="PTHR43639">
    <property type="entry name" value="OXIDOREDUCTASE, SHORT-CHAIN DEHYDROGENASE/REDUCTASE FAMILY (AFU_ORTHOLOGUE AFUA_5G02870)"/>
    <property type="match status" value="1"/>
</dbReference>
<evidence type="ECO:0000313" key="5">
    <source>
        <dbReference type="Proteomes" id="UP000260812"/>
    </source>
</evidence>
<comment type="similarity">
    <text evidence="1">Belongs to the short-chain dehydrogenases/reductases (SDR) family.</text>
</comment>
<dbReference type="Proteomes" id="UP000260812">
    <property type="component" value="Unassembled WGS sequence"/>
</dbReference>
<feature type="domain" description="Ketoreductase" evidence="3">
    <location>
        <begin position="26"/>
        <end position="210"/>
    </location>
</feature>
<dbReference type="FunFam" id="3.40.50.720:FF:000084">
    <property type="entry name" value="Short-chain dehydrogenase reductase"/>
    <property type="match status" value="1"/>
</dbReference>
<gene>
    <name evidence="4" type="ORF">DXC51_07220</name>
</gene>
<dbReference type="InterPro" id="IPR036291">
    <property type="entry name" value="NAD(P)-bd_dom_sf"/>
</dbReference>
<comment type="caution">
    <text evidence="4">The sequence shown here is derived from an EMBL/GenBank/DDBJ whole genome shotgun (WGS) entry which is preliminary data.</text>
</comment>
<sequence length="280" mass="30187">MMVNCVSVLPGLGEEEKNMDLQLKNKVFLVTGGSKGIGRAVVLELLKEGAKVVVCARNETNLQELSDSVPDKYRSSLRTLPADVLCEEQMKQVTEKTVAHFGRLDGVVAGAGGGSTGTVLETSAEDWRSQYEIKVGGVLNTVKPAVKELLKAEALRIVIINGITANIPDSHMAAVSASRAAVKQVAYMLAQTLAPEICVNTINLGAIDTDRQLARYKKSQSLLSFEAWKEEEAKRRGIPFGRLGRAEEVTPVVLLLLSPLSSYITGSSVDIDGGLNIHWK</sequence>
<dbReference type="GO" id="GO:0016491">
    <property type="term" value="F:oxidoreductase activity"/>
    <property type="evidence" value="ECO:0007669"/>
    <property type="project" value="UniProtKB-KW"/>
</dbReference>
<dbReference type="GO" id="GO:0008206">
    <property type="term" value="P:bile acid metabolic process"/>
    <property type="evidence" value="ECO:0007669"/>
    <property type="project" value="UniProtKB-ARBA"/>
</dbReference>
<name>A0A3E3I7J8_9FIRM</name>
<dbReference type="InterPro" id="IPR057326">
    <property type="entry name" value="KR_dom"/>
</dbReference>
<keyword evidence="2" id="KW-0560">Oxidoreductase</keyword>
<reference evidence="4" key="1">
    <citation type="submission" date="2018-08" db="EMBL/GenBank/DDBJ databases">
        <title>A genome reference for cultivated species of the human gut microbiota.</title>
        <authorList>
            <person name="Zou Y."/>
            <person name="Xue W."/>
            <person name="Luo G."/>
        </authorList>
    </citation>
    <scope>NUCLEOTIDE SEQUENCE [LARGE SCALE GENOMIC DNA]</scope>
    <source>
        <strain evidence="4">TF05-5AC</strain>
    </source>
</reference>
<evidence type="ECO:0000256" key="1">
    <source>
        <dbReference type="ARBA" id="ARBA00006484"/>
    </source>
</evidence>
<dbReference type="Pfam" id="PF13561">
    <property type="entry name" value="adh_short_C2"/>
    <property type="match status" value="1"/>
</dbReference>
<dbReference type="EMBL" id="QVLV01000004">
    <property type="protein sequence ID" value="RGE62394.1"/>
    <property type="molecule type" value="Genomic_DNA"/>
</dbReference>
<dbReference type="Gene3D" id="3.40.50.720">
    <property type="entry name" value="NAD(P)-binding Rossmann-like Domain"/>
    <property type="match status" value="1"/>
</dbReference>
<organism evidence="4 5">
    <name type="scientific">Eisenbergiella massiliensis</name>
    <dbReference type="NCBI Taxonomy" id="1720294"/>
    <lineage>
        <taxon>Bacteria</taxon>
        <taxon>Bacillati</taxon>
        <taxon>Bacillota</taxon>
        <taxon>Clostridia</taxon>
        <taxon>Lachnospirales</taxon>
        <taxon>Lachnospiraceae</taxon>
        <taxon>Eisenbergiella</taxon>
    </lineage>
</organism>
<keyword evidence="5" id="KW-1185">Reference proteome</keyword>
<dbReference type="PANTHER" id="PTHR43639:SF1">
    <property type="entry name" value="SHORT-CHAIN DEHYDROGENASE_REDUCTASE FAMILY PROTEIN"/>
    <property type="match status" value="1"/>
</dbReference>
<evidence type="ECO:0000256" key="2">
    <source>
        <dbReference type="ARBA" id="ARBA00023002"/>
    </source>
</evidence>
<dbReference type="PRINTS" id="PR00081">
    <property type="entry name" value="GDHRDH"/>
</dbReference>
<dbReference type="SUPFAM" id="SSF51735">
    <property type="entry name" value="NAD(P)-binding Rossmann-fold domains"/>
    <property type="match status" value="1"/>
</dbReference>
<evidence type="ECO:0000313" key="4">
    <source>
        <dbReference type="EMBL" id="RGE62394.1"/>
    </source>
</evidence>
<dbReference type="SMART" id="SM00822">
    <property type="entry name" value="PKS_KR"/>
    <property type="match status" value="1"/>
</dbReference>
<accession>A0A3E3I7J8</accession>
<evidence type="ECO:0000259" key="3">
    <source>
        <dbReference type="SMART" id="SM00822"/>
    </source>
</evidence>
<dbReference type="AlphaFoldDB" id="A0A3E3I7J8"/>